<evidence type="ECO:0000313" key="2">
    <source>
        <dbReference type="EMBL" id="ACM06601.1"/>
    </source>
</evidence>
<keyword evidence="1" id="KW-1133">Transmembrane helix</keyword>
<feature type="transmembrane region" description="Helical" evidence="1">
    <location>
        <begin position="6"/>
        <end position="27"/>
    </location>
</feature>
<dbReference type="KEGG" id="tro:trd_A0277"/>
<evidence type="ECO:0008006" key="4">
    <source>
        <dbReference type="Google" id="ProtNLM"/>
    </source>
</evidence>
<reference evidence="2 3" key="1">
    <citation type="journal article" date="2009" name="PLoS ONE">
        <title>Complete genome sequence of the aerobic CO-oxidizing thermophile Thermomicrobium roseum.</title>
        <authorList>
            <person name="Wu D."/>
            <person name="Raymond J."/>
            <person name="Wu M."/>
            <person name="Chatterji S."/>
            <person name="Ren Q."/>
            <person name="Graham J.E."/>
            <person name="Bryant D.A."/>
            <person name="Robb F."/>
            <person name="Colman A."/>
            <person name="Tallon L.J."/>
            <person name="Badger J.H."/>
            <person name="Madupu R."/>
            <person name="Ward N.L."/>
            <person name="Eisen J.A."/>
        </authorList>
    </citation>
    <scope>NUCLEOTIDE SEQUENCE [LARGE SCALE GENOMIC DNA]</scope>
    <source>
        <strain evidence="3">ATCC 27502 / DSM 5159 / P-2</strain>
        <plasmid evidence="2">unnamed</plasmid>
    </source>
</reference>
<keyword evidence="1" id="KW-0812">Transmembrane</keyword>
<name>B9L3B3_THERP</name>
<evidence type="ECO:0000313" key="3">
    <source>
        <dbReference type="Proteomes" id="UP000000447"/>
    </source>
</evidence>
<dbReference type="EMBL" id="CP001276">
    <property type="protein sequence ID" value="ACM06601.1"/>
    <property type="molecule type" value="Genomic_DNA"/>
</dbReference>
<dbReference type="RefSeq" id="WP_012642588.1">
    <property type="nucleotide sequence ID" value="NC_011961.1"/>
</dbReference>
<proteinExistence type="predicted"/>
<gene>
    <name evidence="2" type="ordered locus">trd_A0277</name>
</gene>
<sequence>MNMFELVAAFMTAAATTITAVLTALRYRHERALERRAFVRATIIEVTQSENGQSRNSYRLKLHNAGKARATNLRLLLDGQEARPYEAVGAMAIMSRIPHHLEPGGEALLRFTLFLGGDIPTKLTVLWDDLAGSSHCSSLDLSV</sequence>
<evidence type="ECO:0000256" key="1">
    <source>
        <dbReference type="SAM" id="Phobius"/>
    </source>
</evidence>
<keyword evidence="1" id="KW-0472">Membrane</keyword>
<organism evidence="2 3">
    <name type="scientific">Thermomicrobium roseum (strain ATCC 27502 / DSM 5159 / P-2)</name>
    <dbReference type="NCBI Taxonomy" id="309801"/>
    <lineage>
        <taxon>Bacteria</taxon>
        <taxon>Pseudomonadati</taxon>
        <taxon>Thermomicrobiota</taxon>
        <taxon>Thermomicrobia</taxon>
        <taxon>Thermomicrobiales</taxon>
        <taxon>Thermomicrobiaceae</taxon>
        <taxon>Thermomicrobium</taxon>
    </lineage>
</organism>
<protein>
    <recommendedName>
        <fullName evidence="4">DUF4352 domain-containing protein</fullName>
    </recommendedName>
</protein>
<accession>B9L3B3</accession>
<geneLocation type="plasmid" evidence="3">
    <name>Tros</name>
</geneLocation>
<dbReference type="AlphaFoldDB" id="B9L3B3"/>
<dbReference type="Proteomes" id="UP000000447">
    <property type="component" value="Plasmid unnamed"/>
</dbReference>
<dbReference type="HOGENOM" id="CLU_1805261_0_0_0"/>
<keyword evidence="2" id="KW-0614">Plasmid</keyword>
<keyword evidence="3" id="KW-1185">Reference proteome</keyword>